<evidence type="ECO:0000313" key="4">
    <source>
        <dbReference type="EMBL" id="KAG6742775.1"/>
    </source>
</evidence>
<dbReference type="PANTHER" id="PTHR10758:SF1">
    <property type="entry name" value="COP9 SIGNALOSOME COMPLEX SUBUNIT 3"/>
    <property type="match status" value="1"/>
</dbReference>
<keyword evidence="2" id="KW-0472">Membrane</keyword>
<dbReference type="OrthoDB" id="29061at2759"/>
<dbReference type="Proteomes" id="UP000886885">
    <property type="component" value="Chromosome 17A"/>
</dbReference>
<dbReference type="GO" id="GO:0006511">
    <property type="term" value="P:ubiquitin-dependent protein catabolic process"/>
    <property type="evidence" value="ECO:0007669"/>
    <property type="project" value="TreeGrafter"/>
</dbReference>
<evidence type="ECO:0000259" key="3">
    <source>
        <dbReference type="Pfam" id="PF22788"/>
    </source>
</evidence>
<organism evidence="4 5">
    <name type="scientific">Populus tomentosa</name>
    <name type="common">Chinese white poplar</name>
    <dbReference type="NCBI Taxonomy" id="118781"/>
    <lineage>
        <taxon>Eukaryota</taxon>
        <taxon>Viridiplantae</taxon>
        <taxon>Streptophyta</taxon>
        <taxon>Embryophyta</taxon>
        <taxon>Tracheophyta</taxon>
        <taxon>Spermatophyta</taxon>
        <taxon>Magnoliopsida</taxon>
        <taxon>eudicotyledons</taxon>
        <taxon>Gunneridae</taxon>
        <taxon>Pentapetalae</taxon>
        <taxon>rosids</taxon>
        <taxon>fabids</taxon>
        <taxon>Malpighiales</taxon>
        <taxon>Salicaceae</taxon>
        <taxon>Saliceae</taxon>
        <taxon>Populus</taxon>
    </lineage>
</organism>
<protein>
    <recommendedName>
        <fullName evidence="3">COP9 signalosome complex subunit 3 N-terminal helical repeats domain-containing protein</fullName>
    </recommendedName>
</protein>
<gene>
    <name evidence="4" type="ORF">POTOM_053714</name>
</gene>
<dbReference type="InterPro" id="IPR055089">
    <property type="entry name" value="COP9_N"/>
</dbReference>
<feature type="domain" description="COP9 signalosome complex subunit 3 N-terminal helical repeats" evidence="3">
    <location>
        <begin position="20"/>
        <end position="96"/>
    </location>
</feature>
<accession>A0A8X8C6E6</accession>
<evidence type="ECO:0000256" key="2">
    <source>
        <dbReference type="SAM" id="Phobius"/>
    </source>
</evidence>
<keyword evidence="5" id="KW-1185">Reference proteome</keyword>
<sequence>MSKREDWFSSFPGFSLVVLQIRFVWRRKIIAVSKRFKDQVLMLDVPMRGVAPLLEAVKKLRTSSEHLTALHPDFLQLCLLGKCYKTGLSILEDDIFEHGALCFLVWVSFAGAGIGAASYWGSSSPLFM</sequence>
<keyword evidence="2" id="KW-0812">Transmembrane</keyword>
<keyword evidence="1" id="KW-0963">Cytoplasm</keyword>
<comment type="caution">
    <text evidence="4">The sequence shown here is derived from an EMBL/GenBank/DDBJ whole genome shotgun (WGS) entry which is preliminary data.</text>
</comment>
<feature type="transmembrane region" description="Helical" evidence="2">
    <location>
        <begin position="100"/>
        <end position="120"/>
    </location>
</feature>
<reference evidence="4" key="1">
    <citation type="journal article" date="2020" name="bioRxiv">
        <title>Hybrid origin of Populus tomentosa Carr. identified through genome sequencing and phylogenomic analysis.</title>
        <authorList>
            <person name="An X."/>
            <person name="Gao K."/>
            <person name="Chen Z."/>
            <person name="Li J."/>
            <person name="Yang X."/>
            <person name="Yang X."/>
            <person name="Zhou J."/>
            <person name="Guo T."/>
            <person name="Zhao T."/>
            <person name="Huang S."/>
            <person name="Miao D."/>
            <person name="Khan W.U."/>
            <person name="Rao P."/>
            <person name="Ye M."/>
            <person name="Lei B."/>
            <person name="Liao W."/>
            <person name="Wang J."/>
            <person name="Ji L."/>
            <person name="Li Y."/>
            <person name="Guo B."/>
            <person name="Mustafa N.S."/>
            <person name="Li S."/>
            <person name="Yun Q."/>
            <person name="Keller S.R."/>
            <person name="Mao J."/>
            <person name="Zhang R."/>
            <person name="Strauss S.H."/>
        </authorList>
    </citation>
    <scope>NUCLEOTIDE SEQUENCE</scope>
    <source>
        <strain evidence="4">GM15</strain>
        <tissue evidence="4">Leaf</tissue>
    </source>
</reference>
<dbReference type="InterPro" id="IPR050756">
    <property type="entry name" value="CSN3"/>
</dbReference>
<keyword evidence="2" id="KW-1133">Transmembrane helix</keyword>
<evidence type="ECO:0000256" key="1">
    <source>
        <dbReference type="ARBA" id="ARBA00022490"/>
    </source>
</evidence>
<dbReference type="AlphaFoldDB" id="A0A8X8C6E6"/>
<dbReference type="EMBL" id="JAAWWB010000033">
    <property type="protein sequence ID" value="KAG6742775.1"/>
    <property type="molecule type" value="Genomic_DNA"/>
</dbReference>
<name>A0A8X8C6E6_POPTO</name>
<dbReference type="PANTHER" id="PTHR10758">
    <property type="entry name" value="26S PROTEASOME NON-ATPASE REGULATORY SUBUNIT 3/COP9 SIGNALOSOME COMPLEX SUBUNIT 3"/>
    <property type="match status" value="1"/>
</dbReference>
<proteinExistence type="predicted"/>
<dbReference type="Pfam" id="PF22788">
    <property type="entry name" value="COP9_hel_rpt"/>
    <property type="match status" value="1"/>
</dbReference>
<dbReference type="GO" id="GO:0008180">
    <property type="term" value="C:COP9 signalosome"/>
    <property type="evidence" value="ECO:0007669"/>
    <property type="project" value="TreeGrafter"/>
</dbReference>
<evidence type="ECO:0000313" key="5">
    <source>
        <dbReference type="Proteomes" id="UP000886885"/>
    </source>
</evidence>